<evidence type="ECO:0000256" key="8">
    <source>
        <dbReference type="ARBA" id="ARBA00022475"/>
    </source>
</evidence>
<comment type="pathway">
    <text evidence="4">Lipid metabolism.</text>
</comment>
<comment type="similarity">
    <text evidence="5">Belongs to the CDS family.</text>
</comment>
<keyword evidence="9" id="KW-0444">Lipid biosynthesis</keyword>
<feature type="transmembrane region" description="Helical" evidence="24">
    <location>
        <begin position="84"/>
        <end position="102"/>
    </location>
</feature>
<dbReference type="EC" id="2.7.7.41" evidence="6"/>
<evidence type="ECO:0000256" key="7">
    <source>
        <dbReference type="ARBA" id="ARBA00019373"/>
    </source>
</evidence>
<evidence type="ECO:0000313" key="25">
    <source>
        <dbReference type="EMBL" id="UOF00515.1"/>
    </source>
</evidence>
<evidence type="ECO:0000313" key="26">
    <source>
        <dbReference type="Proteomes" id="UP000830116"/>
    </source>
</evidence>
<keyword evidence="26" id="KW-1185">Reference proteome</keyword>
<dbReference type="PANTHER" id="PTHR46382">
    <property type="entry name" value="PHOSPHATIDATE CYTIDYLYLTRANSFERASE"/>
    <property type="match status" value="1"/>
</dbReference>
<comment type="catalytic activity">
    <reaction evidence="1">
        <text>a 1,2-diacyl-sn-glycero-3-phosphate + CTP + H(+) = a CDP-1,2-diacyl-sn-glycerol + diphosphate</text>
        <dbReference type="Rhea" id="RHEA:16229"/>
        <dbReference type="ChEBI" id="CHEBI:15378"/>
        <dbReference type="ChEBI" id="CHEBI:33019"/>
        <dbReference type="ChEBI" id="CHEBI:37563"/>
        <dbReference type="ChEBI" id="CHEBI:58332"/>
        <dbReference type="ChEBI" id="CHEBI:58608"/>
        <dbReference type="EC" id="2.7.7.41"/>
    </reaction>
</comment>
<evidence type="ECO:0000256" key="13">
    <source>
        <dbReference type="ARBA" id="ARBA00022989"/>
    </source>
</evidence>
<evidence type="ECO:0000256" key="2">
    <source>
        <dbReference type="ARBA" id="ARBA00004651"/>
    </source>
</evidence>
<evidence type="ECO:0000256" key="18">
    <source>
        <dbReference type="ARBA" id="ARBA00029893"/>
    </source>
</evidence>
<name>A0ABY4C6G6_9BACT</name>
<evidence type="ECO:0000256" key="1">
    <source>
        <dbReference type="ARBA" id="ARBA00001698"/>
    </source>
</evidence>
<organism evidence="25 26">
    <name type="scientific">Bdellovibrio reynosensis</name>
    <dbReference type="NCBI Taxonomy" id="2835041"/>
    <lineage>
        <taxon>Bacteria</taxon>
        <taxon>Pseudomonadati</taxon>
        <taxon>Bdellovibrionota</taxon>
        <taxon>Bdellovibrionia</taxon>
        <taxon>Bdellovibrionales</taxon>
        <taxon>Pseudobdellovibrionaceae</taxon>
        <taxon>Bdellovibrio</taxon>
    </lineage>
</organism>
<evidence type="ECO:0000256" key="21">
    <source>
        <dbReference type="ARBA" id="ARBA00032396"/>
    </source>
</evidence>
<protein>
    <recommendedName>
        <fullName evidence="7">Phosphatidate cytidylyltransferase</fullName>
        <ecNumber evidence="6">2.7.7.41</ecNumber>
    </recommendedName>
    <alternativeName>
        <fullName evidence="20">CDP-DAG synthase</fullName>
    </alternativeName>
    <alternativeName>
        <fullName evidence="22">CDP-DG synthase</fullName>
    </alternativeName>
    <alternativeName>
        <fullName evidence="18">CDP-diacylglycerol synthase</fullName>
    </alternativeName>
    <alternativeName>
        <fullName evidence="21">CDP-diglyceride pyrophosphorylase</fullName>
    </alternativeName>
    <alternativeName>
        <fullName evidence="23">CDP-diglyceride synthase</fullName>
    </alternativeName>
    <alternativeName>
        <fullName evidence="19">CTP:phosphatidate cytidylyltransferase</fullName>
    </alternativeName>
</protein>
<sequence>MTTWKSFLTRATSAIIALALIIGLYVTLAVDGIKIAVCLIVAIGAYELLGILFKNENSKFLKYFFYVLSLAVFAASISSLSVGSLAFSLSLITYIIAVLLVSHKQGELNSMATYCAKGALGLFYIGLLPSFAYRILEHNNGIAWFTFLLAVVFAGDTMAYIFGVLIGRHKVMPSVSPKKTWEGSIGGTVGSLLAAVICWLAMFPEVSLTPLLILAALAGFAGQFGDFFESLLKRVSDVKDSGKIMPGHGGVLDRVDAVLFASPVILSGILILSHLLS</sequence>
<evidence type="ECO:0000256" key="17">
    <source>
        <dbReference type="ARBA" id="ARBA00023264"/>
    </source>
</evidence>
<evidence type="ECO:0000256" key="11">
    <source>
        <dbReference type="ARBA" id="ARBA00022692"/>
    </source>
</evidence>
<dbReference type="PANTHER" id="PTHR46382:SF1">
    <property type="entry name" value="PHOSPHATIDATE CYTIDYLYLTRANSFERASE"/>
    <property type="match status" value="1"/>
</dbReference>
<feature type="transmembrane region" description="Helical" evidence="24">
    <location>
        <begin position="142"/>
        <end position="162"/>
    </location>
</feature>
<feature type="transmembrane region" description="Helical" evidence="24">
    <location>
        <begin position="257"/>
        <end position="276"/>
    </location>
</feature>
<feature type="transmembrane region" description="Helical" evidence="24">
    <location>
        <begin position="7"/>
        <end position="26"/>
    </location>
</feature>
<evidence type="ECO:0000256" key="10">
    <source>
        <dbReference type="ARBA" id="ARBA00022679"/>
    </source>
</evidence>
<evidence type="ECO:0000256" key="23">
    <source>
        <dbReference type="ARBA" id="ARBA00033406"/>
    </source>
</evidence>
<dbReference type="Proteomes" id="UP000830116">
    <property type="component" value="Chromosome"/>
</dbReference>
<evidence type="ECO:0000256" key="12">
    <source>
        <dbReference type="ARBA" id="ARBA00022695"/>
    </source>
</evidence>
<evidence type="ECO:0000256" key="5">
    <source>
        <dbReference type="ARBA" id="ARBA00010185"/>
    </source>
</evidence>
<evidence type="ECO:0000256" key="14">
    <source>
        <dbReference type="ARBA" id="ARBA00023098"/>
    </source>
</evidence>
<keyword evidence="10" id="KW-0808">Transferase</keyword>
<evidence type="ECO:0000256" key="15">
    <source>
        <dbReference type="ARBA" id="ARBA00023136"/>
    </source>
</evidence>
<dbReference type="RefSeq" id="WP_243536557.1">
    <property type="nucleotide sequence ID" value="NZ_CP093442.1"/>
</dbReference>
<evidence type="ECO:0000256" key="24">
    <source>
        <dbReference type="SAM" id="Phobius"/>
    </source>
</evidence>
<evidence type="ECO:0000256" key="22">
    <source>
        <dbReference type="ARBA" id="ARBA00032743"/>
    </source>
</evidence>
<keyword evidence="8" id="KW-1003">Cell membrane</keyword>
<evidence type="ECO:0000256" key="6">
    <source>
        <dbReference type="ARBA" id="ARBA00012487"/>
    </source>
</evidence>
<reference evidence="25" key="1">
    <citation type="submission" date="2022-03" db="EMBL/GenBank/DDBJ databases">
        <title>Genome Identification and Characterization of new species Bdellovibrio reynosense LBG001 sp. nov. from a Mexico soil sample.</title>
        <authorList>
            <person name="Camilli A."/>
            <person name="Ajao Y."/>
            <person name="Guo X."/>
        </authorList>
    </citation>
    <scope>NUCLEOTIDE SEQUENCE</scope>
    <source>
        <strain evidence="25">LBG001</strain>
    </source>
</reference>
<feature type="transmembrane region" description="Helical" evidence="24">
    <location>
        <begin position="32"/>
        <end position="53"/>
    </location>
</feature>
<evidence type="ECO:0000256" key="3">
    <source>
        <dbReference type="ARBA" id="ARBA00005119"/>
    </source>
</evidence>
<keyword evidence="11 24" id="KW-0812">Transmembrane</keyword>
<evidence type="ECO:0000256" key="9">
    <source>
        <dbReference type="ARBA" id="ARBA00022516"/>
    </source>
</evidence>
<keyword evidence="15 24" id="KW-0472">Membrane</keyword>
<keyword evidence="14" id="KW-0443">Lipid metabolism</keyword>
<keyword evidence="13 24" id="KW-1133">Transmembrane helix</keyword>
<feature type="transmembrane region" description="Helical" evidence="24">
    <location>
        <begin position="114"/>
        <end position="136"/>
    </location>
</feature>
<dbReference type="Pfam" id="PF01148">
    <property type="entry name" value="CTP_transf_1"/>
    <property type="match status" value="1"/>
</dbReference>
<proteinExistence type="inferred from homology"/>
<evidence type="ECO:0000256" key="19">
    <source>
        <dbReference type="ARBA" id="ARBA00031825"/>
    </source>
</evidence>
<evidence type="ECO:0000256" key="4">
    <source>
        <dbReference type="ARBA" id="ARBA00005189"/>
    </source>
</evidence>
<dbReference type="EMBL" id="CP093442">
    <property type="protein sequence ID" value="UOF00515.1"/>
    <property type="molecule type" value="Genomic_DNA"/>
</dbReference>
<comment type="pathway">
    <text evidence="3">Phospholipid metabolism; CDP-diacylglycerol biosynthesis; CDP-diacylglycerol from sn-glycerol 3-phosphate: step 3/3.</text>
</comment>
<feature type="transmembrane region" description="Helical" evidence="24">
    <location>
        <begin position="60"/>
        <end position="78"/>
    </location>
</feature>
<gene>
    <name evidence="25" type="ORF">MNR06_12480</name>
</gene>
<evidence type="ECO:0000256" key="20">
    <source>
        <dbReference type="ARBA" id="ARBA00032253"/>
    </source>
</evidence>
<dbReference type="GO" id="GO:0016779">
    <property type="term" value="F:nucleotidyltransferase activity"/>
    <property type="evidence" value="ECO:0007669"/>
    <property type="project" value="UniProtKB-KW"/>
</dbReference>
<evidence type="ECO:0000256" key="16">
    <source>
        <dbReference type="ARBA" id="ARBA00023209"/>
    </source>
</evidence>
<accession>A0ABY4C6G6</accession>
<comment type="subcellular location">
    <subcellularLocation>
        <location evidence="2">Cell membrane</location>
        <topology evidence="2">Multi-pass membrane protein</topology>
    </subcellularLocation>
</comment>
<feature type="transmembrane region" description="Helical" evidence="24">
    <location>
        <begin position="183"/>
        <end position="202"/>
    </location>
</feature>
<keyword evidence="12 25" id="KW-0548">Nucleotidyltransferase</keyword>
<keyword evidence="16" id="KW-0594">Phospholipid biosynthesis</keyword>
<keyword evidence="17" id="KW-1208">Phospholipid metabolism</keyword>